<evidence type="ECO:0000256" key="5">
    <source>
        <dbReference type="ARBA" id="ARBA00023002"/>
    </source>
</evidence>
<dbReference type="InterPro" id="IPR050783">
    <property type="entry name" value="Oxylipin_biosynth_metab"/>
</dbReference>
<evidence type="ECO:0000256" key="1">
    <source>
        <dbReference type="ARBA" id="ARBA00011881"/>
    </source>
</evidence>
<dbReference type="Proteomes" id="UP000092154">
    <property type="component" value="Unassembled WGS sequence"/>
</dbReference>
<dbReference type="PROSITE" id="PS50292">
    <property type="entry name" value="PEROXIDASE_3"/>
    <property type="match status" value="1"/>
</dbReference>
<evidence type="ECO:0000256" key="2">
    <source>
        <dbReference type="ARBA" id="ARBA00022617"/>
    </source>
</evidence>
<dbReference type="STRING" id="1314800.A0A1B7MKS4"/>
<sequence length="1060" mass="118663">MSTFSSRFLTKNQTNGSASPNFEVTSNDSGTMKALALIKDLINRSAEDINESAVSAAIDAISHSGAIDDRKMLLEHLLSFMANHPSGKVSGLARIFVIKNLYNDLAHPPATYIGPEYHFRTADGSNNNPEAPDLGKAGTPYARSVQQSNPLPRNQMPDAGLVFDTLLRREKFVKHPAGLSSLMFSFAALVVHSLFRTDHTPGRGHINMTSSYLDLAPLYGNDQATQDKVRIKEGRGLLHPDIFAEDRLLFLPPATCVLLVLFNRNHNYIASRLLEINERGTWKDPAQHNLSQTQLTKQDEEIFQIARLCNCGWFASVIFSDYLSCILGFVREGNTWSLEPFDEIRAGDHLIFGRGRGNACSVEFNCLYRWHATTSVQDEEWITRQFQQIFPNKKPDEITLKDFFQAETRLEKAEADLEQWTFGDLKRQTEGPNKGAFKDSDIASYLMTATSTHAAAFGARGTPSVMRLHEIMGIEANRSWGICSLNDFRKFLGLKTYSSFLEWNPNPEIAQAAERLYGHIDNLELYVGLQAEDTKPVIEGTGLCPGYTISRSILSDAVALSRGDRFLTQDFTPYNMTSWGFADCHRDPDGYGFGSTLGRLFLRTLPNDYTIDSIYTWFPLMHPEPMEGYLKNLGKLDGYSLARPKPHGPPTTVNNYVEVCQVLRSTDKFMPEYVERAAEVIRGKGFFTTSEYGAEQQKQFITALAPSPEAVSKICAYFYNDTRELIEQTSFSQVGSKTRAVNIVRDVLKFVPLRWAATEVAGIPLKTKQNPNGIFTESQLFDMLSEIYQFVFLEVEPAKYMVLQQRAKEHVQELTHLIKSALGGVESRMPFAGLFDTLSDLFGFGAKDHNEIIERLFEFGYSTEQAVNSILALLVGTTVEMSLALTNVVNQLLRSETSTIQAVKSLDTKGLSYLTAYIIEALRIDPPFAGVYRVAKQDETLASFTIKQGELLFLNIATANMDEDAFPNPETLDATRAPERYIPAEGCFRVLGEDLASKIMAEVLRGILSFDNVRRGPGQSGNLPRFEDKALPVLRYAYLDEKMIPSPWPTSMVINYDVST</sequence>
<reference evidence="9 10" key="1">
    <citation type="submission" date="2016-06" db="EMBL/GenBank/DDBJ databases">
        <title>Comparative genomics of the ectomycorrhizal sister species Rhizopogon vinicolor and Rhizopogon vesiculosus (Basidiomycota: Boletales) reveals a divergence of the mating type B locus.</title>
        <authorList>
            <consortium name="DOE Joint Genome Institute"/>
            <person name="Mujic A.B."/>
            <person name="Kuo A."/>
            <person name="Tritt A."/>
            <person name="Lipzen A."/>
            <person name="Chen C."/>
            <person name="Johnson J."/>
            <person name="Sharma A."/>
            <person name="Barry K."/>
            <person name="Grigoriev I.V."/>
            <person name="Spatafora J.W."/>
        </authorList>
    </citation>
    <scope>NUCLEOTIDE SEQUENCE [LARGE SCALE GENOMIC DNA]</scope>
    <source>
        <strain evidence="9 10">AM-OR11-026</strain>
    </source>
</reference>
<protein>
    <submittedName>
        <fullName evidence="9">Heme peroxidase</fullName>
    </submittedName>
</protein>
<comment type="subunit">
    <text evidence="1">Homotetramer.</text>
</comment>
<dbReference type="InterPro" id="IPR019791">
    <property type="entry name" value="Haem_peroxidase_animal"/>
</dbReference>
<name>A0A1B7MKS4_9AGAM</name>
<dbReference type="PRINTS" id="PR00457">
    <property type="entry name" value="ANPEROXIDASE"/>
</dbReference>
<feature type="region of interest" description="Disordered" evidence="8">
    <location>
        <begin position="123"/>
        <end position="156"/>
    </location>
</feature>
<keyword evidence="9" id="KW-0575">Peroxidase</keyword>
<dbReference type="Gene3D" id="1.10.630.10">
    <property type="entry name" value="Cytochrome P450"/>
    <property type="match status" value="1"/>
</dbReference>
<dbReference type="CDD" id="cd09817">
    <property type="entry name" value="linoleate_diol_synthase_like"/>
    <property type="match status" value="1"/>
</dbReference>
<dbReference type="InterPro" id="IPR001128">
    <property type="entry name" value="Cyt_P450"/>
</dbReference>
<evidence type="ECO:0000313" key="10">
    <source>
        <dbReference type="Proteomes" id="UP000092154"/>
    </source>
</evidence>
<evidence type="ECO:0000256" key="4">
    <source>
        <dbReference type="ARBA" id="ARBA00022964"/>
    </source>
</evidence>
<keyword evidence="4" id="KW-0223">Dioxygenase</keyword>
<keyword evidence="5" id="KW-0560">Oxidoreductase</keyword>
<evidence type="ECO:0000256" key="7">
    <source>
        <dbReference type="PIRSR" id="PIRSR619791-2"/>
    </source>
</evidence>
<dbReference type="GO" id="GO:0020037">
    <property type="term" value="F:heme binding"/>
    <property type="evidence" value="ECO:0007669"/>
    <property type="project" value="InterPro"/>
</dbReference>
<accession>A0A1B7MKS4</accession>
<keyword evidence="3 7" id="KW-0479">Metal-binding</keyword>
<dbReference type="AlphaFoldDB" id="A0A1B7MKS4"/>
<dbReference type="InterPro" id="IPR034812">
    <property type="entry name" value="Ppo-like_N"/>
</dbReference>
<dbReference type="GO" id="GO:0004601">
    <property type="term" value="F:peroxidase activity"/>
    <property type="evidence" value="ECO:0007669"/>
    <property type="project" value="UniProtKB-KW"/>
</dbReference>
<dbReference type="GO" id="GO:0016705">
    <property type="term" value="F:oxidoreductase activity, acting on paired donors, with incorporation or reduction of molecular oxygen"/>
    <property type="evidence" value="ECO:0007669"/>
    <property type="project" value="InterPro"/>
</dbReference>
<dbReference type="Gene3D" id="1.10.640.10">
    <property type="entry name" value="Haem peroxidase domain superfamily, animal type"/>
    <property type="match status" value="1"/>
</dbReference>
<evidence type="ECO:0000256" key="3">
    <source>
        <dbReference type="ARBA" id="ARBA00022723"/>
    </source>
</evidence>
<dbReference type="Pfam" id="PF00067">
    <property type="entry name" value="p450"/>
    <property type="match status" value="1"/>
</dbReference>
<dbReference type="GO" id="GO:0051213">
    <property type="term" value="F:dioxygenase activity"/>
    <property type="evidence" value="ECO:0007669"/>
    <property type="project" value="UniProtKB-KW"/>
</dbReference>
<dbReference type="PANTHER" id="PTHR11903">
    <property type="entry name" value="PROSTAGLANDIN G/H SYNTHASE"/>
    <property type="match status" value="1"/>
</dbReference>
<gene>
    <name evidence="9" type="ORF">K503DRAFT_869689</name>
</gene>
<dbReference type="Pfam" id="PF03098">
    <property type="entry name" value="An_peroxidase"/>
    <property type="match status" value="2"/>
</dbReference>
<dbReference type="EMBL" id="KV448814">
    <property type="protein sequence ID" value="OAX33208.1"/>
    <property type="molecule type" value="Genomic_DNA"/>
</dbReference>
<organism evidence="9 10">
    <name type="scientific">Rhizopogon vinicolor AM-OR11-026</name>
    <dbReference type="NCBI Taxonomy" id="1314800"/>
    <lineage>
        <taxon>Eukaryota</taxon>
        <taxon>Fungi</taxon>
        <taxon>Dikarya</taxon>
        <taxon>Basidiomycota</taxon>
        <taxon>Agaricomycotina</taxon>
        <taxon>Agaricomycetes</taxon>
        <taxon>Agaricomycetidae</taxon>
        <taxon>Boletales</taxon>
        <taxon>Suillineae</taxon>
        <taxon>Rhizopogonaceae</taxon>
        <taxon>Rhizopogon</taxon>
    </lineage>
</organism>
<evidence type="ECO:0000313" key="9">
    <source>
        <dbReference type="EMBL" id="OAX33208.1"/>
    </source>
</evidence>
<dbReference type="GO" id="GO:0006979">
    <property type="term" value="P:response to oxidative stress"/>
    <property type="evidence" value="ECO:0007669"/>
    <property type="project" value="InterPro"/>
</dbReference>
<keyword evidence="2 7" id="KW-0349">Heme</keyword>
<dbReference type="SUPFAM" id="SSF48264">
    <property type="entry name" value="Cytochrome P450"/>
    <property type="match status" value="1"/>
</dbReference>
<dbReference type="GO" id="GO:0005506">
    <property type="term" value="F:iron ion binding"/>
    <property type="evidence" value="ECO:0007669"/>
    <property type="project" value="InterPro"/>
</dbReference>
<evidence type="ECO:0000256" key="6">
    <source>
        <dbReference type="ARBA" id="ARBA00023004"/>
    </source>
</evidence>
<keyword evidence="6 7" id="KW-0408">Iron</keyword>
<dbReference type="GO" id="GO:0004497">
    <property type="term" value="F:monooxygenase activity"/>
    <property type="evidence" value="ECO:0007669"/>
    <property type="project" value="InterPro"/>
</dbReference>
<feature type="region of interest" description="Disordered" evidence="8">
    <location>
        <begin position="1"/>
        <end position="25"/>
    </location>
</feature>
<dbReference type="OrthoDB" id="823504at2759"/>
<dbReference type="PANTHER" id="PTHR11903:SF37">
    <property type="entry name" value="PSI-PRODUCING OXYGENASE A"/>
    <property type="match status" value="1"/>
</dbReference>
<proteinExistence type="predicted"/>
<dbReference type="InParanoid" id="A0A1B7MKS4"/>
<dbReference type="InterPro" id="IPR036396">
    <property type="entry name" value="Cyt_P450_sf"/>
</dbReference>
<dbReference type="InterPro" id="IPR037120">
    <property type="entry name" value="Haem_peroxidase_sf_animal"/>
</dbReference>
<evidence type="ECO:0000256" key="8">
    <source>
        <dbReference type="SAM" id="MobiDB-lite"/>
    </source>
</evidence>
<keyword evidence="10" id="KW-1185">Reference proteome</keyword>
<dbReference type="SUPFAM" id="SSF48113">
    <property type="entry name" value="Heme-dependent peroxidases"/>
    <property type="match status" value="1"/>
</dbReference>
<feature type="binding site" description="axial binding residue" evidence="7">
    <location>
        <position position="371"/>
    </location>
    <ligand>
        <name>heme b</name>
        <dbReference type="ChEBI" id="CHEBI:60344"/>
    </ligand>
    <ligandPart>
        <name>Fe</name>
        <dbReference type="ChEBI" id="CHEBI:18248"/>
    </ligandPart>
</feature>
<dbReference type="GO" id="GO:0006631">
    <property type="term" value="P:fatty acid metabolic process"/>
    <property type="evidence" value="ECO:0007669"/>
    <property type="project" value="UniProtKB-ARBA"/>
</dbReference>
<dbReference type="InterPro" id="IPR010255">
    <property type="entry name" value="Haem_peroxidase_sf"/>
</dbReference>